<dbReference type="Proteomes" id="UP000616114">
    <property type="component" value="Unassembled WGS sequence"/>
</dbReference>
<evidence type="ECO:0000313" key="13">
    <source>
        <dbReference type="Proteomes" id="UP000616114"/>
    </source>
</evidence>
<dbReference type="SUPFAM" id="SSF82866">
    <property type="entry name" value="Multidrug efflux transporter AcrB transmembrane domain"/>
    <property type="match status" value="1"/>
</dbReference>
<keyword evidence="8" id="KW-0811">Translocation</keyword>
<protein>
    <recommendedName>
        <fullName evidence="2">Protein translocase subunit SecF</fullName>
    </recommendedName>
</protein>
<feature type="transmembrane region" description="Helical" evidence="10">
    <location>
        <begin position="27"/>
        <end position="45"/>
    </location>
</feature>
<accession>A0A8J2XKV9</accession>
<evidence type="ECO:0000256" key="7">
    <source>
        <dbReference type="ARBA" id="ARBA00022989"/>
    </source>
</evidence>
<dbReference type="InterPro" id="IPR048634">
    <property type="entry name" value="SecD_SecF_C"/>
</dbReference>
<dbReference type="EMBL" id="BMFY01000008">
    <property type="protein sequence ID" value="GGA17559.1"/>
    <property type="molecule type" value="Genomic_DNA"/>
</dbReference>
<dbReference type="Gene3D" id="1.20.1640.10">
    <property type="entry name" value="Multidrug efflux transporter AcrB transmembrane domain"/>
    <property type="match status" value="1"/>
</dbReference>
<evidence type="ECO:0000256" key="3">
    <source>
        <dbReference type="ARBA" id="ARBA00022448"/>
    </source>
</evidence>
<dbReference type="RefSeq" id="WP_308420812.1">
    <property type="nucleotide sequence ID" value="NZ_BMFY01000008.1"/>
</dbReference>
<gene>
    <name evidence="12" type="primary">secF</name>
    <name evidence="12" type="ORF">GCM10011333_20840</name>
</gene>
<evidence type="ECO:0000256" key="1">
    <source>
        <dbReference type="ARBA" id="ARBA00004651"/>
    </source>
</evidence>
<evidence type="ECO:0000256" key="2">
    <source>
        <dbReference type="ARBA" id="ARBA00015792"/>
    </source>
</evidence>
<reference evidence="12" key="2">
    <citation type="submission" date="2020-09" db="EMBL/GenBank/DDBJ databases">
        <authorList>
            <person name="Sun Q."/>
            <person name="Zhou Y."/>
        </authorList>
    </citation>
    <scope>NUCLEOTIDE SEQUENCE</scope>
    <source>
        <strain evidence="12">CGMCC 1.12785</strain>
    </source>
</reference>
<comment type="subcellular location">
    <subcellularLocation>
        <location evidence="1">Cell membrane</location>
        <topology evidence="1">Multi-pass membrane protein</topology>
    </subcellularLocation>
</comment>
<evidence type="ECO:0000256" key="8">
    <source>
        <dbReference type="ARBA" id="ARBA00023010"/>
    </source>
</evidence>
<dbReference type="GO" id="GO:0005886">
    <property type="term" value="C:plasma membrane"/>
    <property type="evidence" value="ECO:0007669"/>
    <property type="project" value="UniProtKB-SubCell"/>
</dbReference>
<dbReference type="PRINTS" id="PR01755">
    <property type="entry name" value="SECFTRNLCASE"/>
</dbReference>
<evidence type="ECO:0000256" key="9">
    <source>
        <dbReference type="ARBA" id="ARBA00023136"/>
    </source>
</evidence>
<dbReference type="PANTHER" id="PTHR30081:SF8">
    <property type="entry name" value="PROTEIN TRANSLOCASE SUBUNIT SECF"/>
    <property type="match status" value="1"/>
</dbReference>
<keyword evidence="9 10" id="KW-0472">Membrane</keyword>
<dbReference type="InterPro" id="IPR022645">
    <property type="entry name" value="SecD/SecF_bac"/>
</dbReference>
<dbReference type="Pfam" id="PF07549">
    <property type="entry name" value="Sec_GG"/>
    <property type="match status" value="1"/>
</dbReference>
<name>A0A8J2XKV9_9MICO</name>
<feature type="transmembrane region" description="Helical" evidence="10">
    <location>
        <begin position="170"/>
        <end position="190"/>
    </location>
</feature>
<keyword evidence="3" id="KW-0813">Transport</keyword>
<keyword evidence="13" id="KW-1185">Reference proteome</keyword>
<dbReference type="InterPro" id="IPR022646">
    <property type="entry name" value="SecD/SecF_CS"/>
</dbReference>
<proteinExistence type="predicted"/>
<feature type="transmembrane region" description="Helical" evidence="10">
    <location>
        <begin position="280"/>
        <end position="306"/>
    </location>
</feature>
<sequence length="351" mass="37996">MMDRFFSWGNRLHSGETSLPFVPKARLWLSIAAGVLVLSAVLPFFRGGFNLGIEFTGGSSFAVSNVQDTSAAIGEEAVSEVAPEAEAQLVPTSDTSVRIQTRQLSNDQMQSIADNLVAAYGVATDDVTFTYIGPTFGQDIAERMFTGLVVFIALAALVLALYFRTWKMSAAAIGGLFSVMIITVGIYSITGLNITPAAVIAFLTVLALSLYDTVVVFDKVRENTQDFQENTRMKFSELVNLAVNQTTVRSINTSVVSTLPVAAVLFIGVFVFGAATLMDIALALFIGQVVAFISSLFVASPLYALLRSREPAVREQEQRVKEARERRGLPDIPPVLFETEEQLKERGALAG</sequence>
<dbReference type="Pfam" id="PF02355">
    <property type="entry name" value="SecD_SecF_C"/>
    <property type="match status" value="1"/>
</dbReference>
<organism evidence="12 13">
    <name type="scientific">Sediminivirga luteola</name>
    <dbReference type="NCBI Taxonomy" id="1774748"/>
    <lineage>
        <taxon>Bacteria</taxon>
        <taxon>Bacillati</taxon>
        <taxon>Actinomycetota</taxon>
        <taxon>Actinomycetes</taxon>
        <taxon>Micrococcales</taxon>
        <taxon>Brevibacteriaceae</taxon>
        <taxon>Sediminivirga</taxon>
    </lineage>
</organism>
<reference evidence="12" key="1">
    <citation type="journal article" date="2014" name="Int. J. Syst. Evol. Microbiol.">
        <title>Complete genome sequence of Corynebacterium casei LMG S-19264T (=DSM 44701T), isolated from a smear-ripened cheese.</title>
        <authorList>
            <consortium name="US DOE Joint Genome Institute (JGI-PGF)"/>
            <person name="Walter F."/>
            <person name="Albersmeier A."/>
            <person name="Kalinowski J."/>
            <person name="Ruckert C."/>
        </authorList>
    </citation>
    <scope>NUCLEOTIDE SEQUENCE</scope>
    <source>
        <strain evidence="12">CGMCC 1.12785</strain>
    </source>
</reference>
<comment type="caution">
    <text evidence="12">The sequence shown here is derived from an EMBL/GenBank/DDBJ whole genome shotgun (WGS) entry which is preliminary data.</text>
</comment>
<keyword evidence="7 10" id="KW-1133">Transmembrane helix</keyword>
<dbReference type="NCBIfam" id="TIGR00966">
    <property type="entry name" value="transloc_SecF"/>
    <property type="match status" value="1"/>
</dbReference>
<dbReference type="GO" id="GO:0006886">
    <property type="term" value="P:intracellular protein transport"/>
    <property type="evidence" value="ECO:0007669"/>
    <property type="project" value="InterPro"/>
</dbReference>
<evidence type="ECO:0000256" key="10">
    <source>
        <dbReference type="SAM" id="Phobius"/>
    </source>
</evidence>
<dbReference type="InterPro" id="IPR005665">
    <property type="entry name" value="SecF_bac"/>
</dbReference>
<keyword evidence="4" id="KW-1003">Cell membrane</keyword>
<keyword evidence="5 10" id="KW-0812">Transmembrane</keyword>
<dbReference type="GO" id="GO:0015450">
    <property type="term" value="F:protein-transporting ATPase activity"/>
    <property type="evidence" value="ECO:0007669"/>
    <property type="project" value="InterPro"/>
</dbReference>
<dbReference type="PANTHER" id="PTHR30081">
    <property type="entry name" value="PROTEIN-EXPORT MEMBRANE PROTEIN SEC"/>
    <property type="match status" value="1"/>
</dbReference>
<feature type="transmembrane region" description="Helical" evidence="10">
    <location>
        <begin position="255"/>
        <end position="274"/>
    </location>
</feature>
<evidence type="ECO:0000259" key="11">
    <source>
        <dbReference type="Pfam" id="PF02355"/>
    </source>
</evidence>
<feature type="domain" description="Protein export membrane protein SecD/SecF C-terminal" evidence="11">
    <location>
        <begin position="119"/>
        <end position="307"/>
    </location>
</feature>
<evidence type="ECO:0000313" key="12">
    <source>
        <dbReference type="EMBL" id="GGA17559.1"/>
    </source>
</evidence>
<evidence type="ECO:0000256" key="4">
    <source>
        <dbReference type="ARBA" id="ARBA00022475"/>
    </source>
</evidence>
<dbReference type="AlphaFoldDB" id="A0A8J2XKV9"/>
<feature type="transmembrane region" description="Helical" evidence="10">
    <location>
        <begin position="144"/>
        <end position="163"/>
    </location>
</feature>
<keyword evidence="6" id="KW-0653">Protein transport</keyword>
<evidence type="ECO:0000256" key="6">
    <source>
        <dbReference type="ARBA" id="ARBA00022927"/>
    </source>
</evidence>
<dbReference type="InterPro" id="IPR022813">
    <property type="entry name" value="SecD/SecF_arch_bac"/>
</dbReference>
<evidence type="ECO:0000256" key="5">
    <source>
        <dbReference type="ARBA" id="ARBA00022692"/>
    </source>
</evidence>
<feature type="transmembrane region" description="Helical" evidence="10">
    <location>
        <begin position="196"/>
        <end position="217"/>
    </location>
</feature>